<sequence length="495" mass="55448">MNASHILILISGYFVLLLIISYFTGKNDTNEDFFKAGKQSPWYLVAFGMVGASLSGVTFISVPGWVDASQFSYMQVVFGYFLGYMVTAFVLLPIYYKQNVTSIYQYLDDRFGFVSYKVGAISFFISRVLGAAFRLFLVAIVLQQFVFDAWNVPFEITVILSILLIWIYTFKGGIKTIVWTDTLQTLFMLVSVGLSMYFILDKMNWTFIEFINSKELGQYSKTFFTDDLSSKNHLVKSFLGGMFITICMTGLDQDMMQKNLTCRNLGEAQKNMVSFSIVLVVVTFVFMLLGALLFIYADAHNIALPLMDGSPKSDLLFPEIALNSGLGITVAVTFMLGLIAAAYSSADSALTSLTTSFCIDFLNTEKKSEYIAKKTRRITHIGMSVLLILVVISFKYILDKNVIDGLLTVASYTYGPLLGLFSFGIFTKHQIKDNYVWIVALVCVSIILILAKLPSDYFGGYIFGYELLPMNGLLTFVGLWLIRKKKTTANISDIA</sequence>
<dbReference type="GO" id="GO:0006814">
    <property type="term" value="P:sodium ion transport"/>
    <property type="evidence" value="ECO:0007669"/>
    <property type="project" value="UniProtKB-KW"/>
</dbReference>
<dbReference type="PANTHER" id="PTHR42985">
    <property type="entry name" value="SODIUM-COUPLED MONOCARBOXYLATE TRANSPORTER"/>
    <property type="match status" value="1"/>
</dbReference>
<dbReference type="AlphaFoldDB" id="A0A4R7JJ40"/>
<dbReference type="InterPro" id="IPR001734">
    <property type="entry name" value="Na/solute_symporter"/>
</dbReference>
<evidence type="ECO:0000256" key="5">
    <source>
        <dbReference type="ARBA" id="ARBA00022692"/>
    </source>
</evidence>
<feature type="transmembrane region" description="Helical" evidence="12">
    <location>
        <begin position="378"/>
        <end position="397"/>
    </location>
</feature>
<evidence type="ECO:0000256" key="10">
    <source>
        <dbReference type="ARBA" id="ARBA00023201"/>
    </source>
</evidence>
<evidence type="ECO:0000256" key="12">
    <source>
        <dbReference type="SAM" id="Phobius"/>
    </source>
</evidence>
<dbReference type="InterPro" id="IPR038377">
    <property type="entry name" value="Na/Glc_symporter_sf"/>
</dbReference>
<keyword evidence="4" id="KW-1003">Cell membrane</keyword>
<evidence type="ECO:0000256" key="3">
    <source>
        <dbReference type="ARBA" id="ARBA00022448"/>
    </source>
</evidence>
<evidence type="ECO:0000256" key="2">
    <source>
        <dbReference type="ARBA" id="ARBA00006434"/>
    </source>
</evidence>
<feature type="transmembrane region" description="Helical" evidence="12">
    <location>
        <begin position="272"/>
        <end position="297"/>
    </location>
</feature>
<keyword evidence="7" id="KW-0915">Sodium</keyword>
<keyword evidence="10" id="KW-0739">Sodium transport</keyword>
<evidence type="ECO:0000256" key="9">
    <source>
        <dbReference type="ARBA" id="ARBA00023136"/>
    </source>
</evidence>
<evidence type="ECO:0000313" key="13">
    <source>
        <dbReference type="EMBL" id="TDT37931.1"/>
    </source>
</evidence>
<dbReference type="GO" id="GO:0005886">
    <property type="term" value="C:plasma membrane"/>
    <property type="evidence" value="ECO:0007669"/>
    <property type="project" value="UniProtKB-SubCell"/>
</dbReference>
<keyword evidence="14" id="KW-1185">Reference proteome</keyword>
<organism evidence="13 14">
    <name type="scientific">Maribacter spongiicola</name>
    <dbReference type="NCBI Taxonomy" id="1206753"/>
    <lineage>
        <taxon>Bacteria</taxon>
        <taxon>Pseudomonadati</taxon>
        <taxon>Bacteroidota</taxon>
        <taxon>Flavobacteriia</taxon>
        <taxon>Flavobacteriales</taxon>
        <taxon>Flavobacteriaceae</taxon>
        <taxon>Maribacter</taxon>
    </lineage>
</organism>
<accession>A0A4R7JJ40</accession>
<feature type="transmembrane region" description="Helical" evidence="12">
    <location>
        <begin position="116"/>
        <end position="146"/>
    </location>
</feature>
<reference evidence="13 14" key="1">
    <citation type="submission" date="2019-03" db="EMBL/GenBank/DDBJ databases">
        <title>Genomic Encyclopedia of Archaeal and Bacterial Type Strains, Phase II (KMG-II): from individual species to whole genera.</title>
        <authorList>
            <person name="Goeker M."/>
        </authorList>
    </citation>
    <scope>NUCLEOTIDE SEQUENCE [LARGE SCALE GENOMIC DNA]</scope>
    <source>
        <strain evidence="13 14">DSM 25233</strain>
    </source>
</reference>
<evidence type="ECO:0000256" key="11">
    <source>
        <dbReference type="RuleBase" id="RU362091"/>
    </source>
</evidence>
<dbReference type="OrthoDB" id="891563at2"/>
<evidence type="ECO:0000256" key="6">
    <source>
        <dbReference type="ARBA" id="ARBA00022989"/>
    </source>
</evidence>
<evidence type="ECO:0000256" key="7">
    <source>
        <dbReference type="ARBA" id="ARBA00023053"/>
    </source>
</evidence>
<dbReference type="Proteomes" id="UP000294749">
    <property type="component" value="Unassembled WGS sequence"/>
</dbReference>
<dbReference type="InterPro" id="IPR051163">
    <property type="entry name" value="Sodium:Solute_Symporter_SSF"/>
</dbReference>
<comment type="subcellular location">
    <subcellularLocation>
        <location evidence="1">Cell membrane</location>
        <topology evidence="1">Multi-pass membrane protein</topology>
    </subcellularLocation>
</comment>
<comment type="similarity">
    <text evidence="2 11">Belongs to the sodium:solute symporter (SSF) (TC 2.A.21) family.</text>
</comment>
<dbReference type="PANTHER" id="PTHR42985:SF47">
    <property type="entry name" value="INTEGRAL MEMBRANE TRANSPORT PROTEIN"/>
    <property type="match status" value="1"/>
</dbReference>
<keyword evidence="3" id="KW-0813">Transport</keyword>
<dbReference type="PROSITE" id="PS50283">
    <property type="entry name" value="NA_SOLUT_SYMP_3"/>
    <property type="match status" value="1"/>
</dbReference>
<evidence type="ECO:0000256" key="8">
    <source>
        <dbReference type="ARBA" id="ARBA00023065"/>
    </source>
</evidence>
<keyword evidence="8" id="KW-0406">Ion transport</keyword>
<feature type="transmembrane region" description="Helical" evidence="12">
    <location>
        <begin position="152"/>
        <end position="170"/>
    </location>
</feature>
<feature type="transmembrane region" description="Helical" evidence="12">
    <location>
        <begin position="6"/>
        <end position="23"/>
    </location>
</feature>
<dbReference type="Gene3D" id="1.20.1730.10">
    <property type="entry name" value="Sodium/glucose cotransporter"/>
    <property type="match status" value="1"/>
</dbReference>
<gene>
    <name evidence="13" type="ORF">CLV90_3763</name>
</gene>
<dbReference type="Pfam" id="PF00474">
    <property type="entry name" value="SSF"/>
    <property type="match status" value="1"/>
</dbReference>
<feature type="transmembrane region" description="Helical" evidence="12">
    <location>
        <begin position="72"/>
        <end position="96"/>
    </location>
</feature>
<dbReference type="CDD" id="cd10326">
    <property type="entry name" value="SLC5sbd_NIS-like"/>
    <property type="match status" value="1"/>
</dbReference>
<dbReference type="RefSeq" id="WP_133688977.1">
    <property type="nucleotide sequence ID" value="NZ_SOAY01000017.1"/>
</dbReference>
<keyword evidence="6 12" id="KW-1133">Transmembrane helix</keyword>
<evidence type="ECO:0000313" key="14">
    <source>
        <dbReference type="Proteomes" id="UP000294749"/>
    </source>
</evidence>
<dbReference type="GO" id="GO:0015293">
    <property type="term" value="F:symporter activity"/>
    <property type="evidence" value="ECO:0007669"/>
    <property type="project" value="TreeGrafter"/>
</dbReference>
<keyword evidence="9 12" id="KW-0472">Membrane</keyword>
<keyword evidence="5 12" id="KW-0812">Transmembrane</keyword>
<protein>
    <submittedName>
        <fullName evidence="13">Na+/proline symporter</fullName>
    </submittedName>
</protein>
<feature type="transmembrane region" description="Helical" evidence="12">
    <location>
        <begin position="43"/>
        <end position="66"/>
    </location>
</feature>
<feature type="transmembrane region" description="Helical" evidence="12">
    <location>
        <begin position="434"/>
        <end position="451"/>
    </location>
</feature>
<feature type="transmembrane region" description="Helical" evidence="12">
    <location>
        <begin position="320"/>
        <end position="343"/>
    </location>
</feature>
<feature type="transmembrane region" description="Helical" evidence="12">
    <location>
        <begin position="182"/>
        <end position="200"/>
    </location>
</feature>
<name>A0A4R7JJ40_9FLAO</name>
<dbReference type="EMBL" id="SOAY01000017">
    <property type="protein sequence ID" value="TDT37931.1"/>
    <property type="molecule type" value="Genomic_DNA"/>
</dbReference>
<evidence type="ECO:0000256" key="4">
    <source>
        <dbReference type="ARBA" id="ARBA00022475"/>
    </source>
</evidence>
<feature type="transmembrane region" description="Helical" evidence="12">
    <location>
        <begin position="409"/>
        <end position="427"/>
    </location>
</feature>
<evidence type="ECO:0000256" key="1">
    <source>
        <dbReference type="ARBA" id="ARBA00004651"/>
    </source>
</evidence>
<feature type="transmembrane region" description="Helical" evidence="12">
    <location>
        <begin position="457"/>
        <end position="482"/>
    </location>
</feature>
<proteinExistence type="inferred from homology"/>
<comment type="caution">
    <text evidence="13">The sequence shown here is derived from an EMBL/GenBank/DDBJ whole genome shotgun (WGS) entry which is preliminary data.</text>
</comment>